<dbReference type="Gene3D" id="1.10.10.1210">
    <property type="entry name" value="MAGE homology domain, winged helix WH2 motif"/>
    <property type="match status" value="1"/>
</dbReference>
<dbReference type="InterPro" id="IPR002190">
    <property type="entry name" value="MHD_dom"/>
</dbReference>
<dbReference type="SMART" id="SM01373">
    <property type="entry name" value="MAGE"/>
    <property type="match status" value="1"/>
</dbReference>
<dbReference type="InParanoid" id="A0A6P3FDE3"/>
<dbReference type="PROSITE" id="PS50838">
    <property type="entry name" value="MAGE"/>
    <property type="match status" value="1"/>
</dbReference>
<dbReference type="PANTHER" id="PTHR11736">
    <property type="entry name" value="MELANOMA-ASSOCIATED ANTIGEN MAGE ANTIGEN"/>
    <property type="match status" value="1"/>
</dbReference>
<dbReference type="FunFam" id="1.10.10.1210:FF:000001">
    <property type="entry name" value="melanoma-associated antigen D1"/>
    <property type="match status" value="1"/>
</dbReference>
<dbReference type="RefSeq" id="XP_004643719.1">
    <property type="nucleotide sequence ID" value="XM_004643662.1"/>
</dbReference>
<dbReference type="Proteomes" id="UP000515203">
    <property type="component" value="Unplaced"/>
</dbReference>
<reference evidence="3" key="1">
    <citation type="submission" date="2025-08" db="UniProtKB">
        <authorList>
            <consortium name="RefSeq"/>
        </authorList>
    </citation>
    <scope>IDENTIFICATION</scope>
</reference>
<dbReference type="InterPro" id="IPR041899">
    <property type="entry name" value="MAGE_WH2"/>
</dbReference>
<dbReference type="InterPro" id="IPR041898">
    <property type="entry name" value="MAGE_WH1"/>
</dbReference>
<dbReference type="AlphaFoldDB" id="A0A6P3FDE3"/>
<protein>
    <submittedName>
        <fullName evidence="3">Melanoma-associated antigen 10-like</fullName>
    </submittedName>
</protein>
<evidence type="ECO:0000259" key="1">
    <source>
        <dbReference type="PROSITE" id="PS50838"/>
    </source>
</evidence>
<dbReference type="PANTHER" id="PTHR11736:SF153">
    <property type="entry name" value="MELANOMA-ASSOCIATED ANTIGEN 10"/>
    <property type="match status" value="1"/>
</dbReference>
<evidence type="ECO:0000313" key="2">
    <source>
        <dbReference type="Proteomes" id="UP000515203"/>
    </source>
</evidence>
<evidence type="ECO:0000313" key="3">
    <source>
        <dbReference type="RefSeq" id="XP_004643719.1"/>
    </source>
</evidence>
<dbReference type="Gene3D" id="1.10.10.1200">
    <property type="entry name" value="MAGE homology domain, winged helix WH1 motif"/>
    <property type="match status" value="1"/>
</dbReference>
<gene>
    <name evidence="3" type="primary">LOC101574074</name>
</gene>
<dbReference type="GO" id="GO:0005634">
    <property type="term" value="C:nucleus"/>
    <property type="evidence" value="ECO:0007669"/>
    <property type="project" value="TreeGrafter"/>
</dbReference>
<sequence length="254" mass="29177">MDSSESSEYSLSSSSEEEDSGSALDLLVPQILRRVFIGDKTATLVEFLLLKYQKKELVTEAEMLHLMDHSDHEHFPLILKEVCECMCFGFGIHVSKANSPGHTYEFVPLLGLTYEGIDGSDQIIPKIDLLIVILTVIFIRGSFASEEDVWEVIRKRQMLPKRNFPLEDRWKFITEDLVQAGYLECRQVPGSYPAYHQFLWGPRAQAETTTMRILEHLSKVNKIDPRTYPRLYDQALIEEIDSSTNDLEAIEEEM</sequence>
<name>A0A6P3FDE3_OCTDE</name>
<dbReference type="InterPro" id="IPR037445">
    <property type="entry name" value="MAGE"/>
</dbReference>
<proteinExistence type="predicted"/>
<feature type="domain" description="MAGE" evidence="1">
    <location>
        <begin position="37"/>
        <end position="235"/>
    </location>
</feature>
<dbReference type="GeneID" id="101574074"/>
<dbReference type="Pfam" id="PF01454">
    <property type="entry name" value="MAGE"/>
    <property type="match status" value="1"/>
</dbReference>
<organism evidence="2 3">
    <name type="scientific">Octodon degus</name>
    <name type="common">Degu</name>
    <name type="synonym">Sciurus degus</name>
    <dbReference type="NCBI Taxonomy" id="10160"/>
    <lineage>
        <taxon>Eukaryota</taxon>
        <taxon>Metazoa</taxon>
        <taxon>Chordata</taxon>
        <taxon>Craniata</taxon>
        <taxon>Vertebrata</taxon>
        <taxon>Euteleostomi</taxon>
        <taxon>Mammalia</taxon>
        <taxon>Eutheria</taxon>
        <taxon>Euarchontoglires</taxon>
        <taxon>Glires</taxon>
        <taxon>Rodentia</taxon>
        <taxon>Hystricomorpha</taxon>
        <taxon>Octodontidae</taxon>
        <taxon>Octodon</taxon>
    </lineage>
</organism>
<keyword evidence="2" id="KW-1185">Reference proteome</keyword>
<dbReference type="GO" id="GO:0000122">
    <property type="term" value="P:negative regulation of transcription by RNA polymerase II"/>
    <property type="evidence" value="ECO:0007669"/>
    <property type="project" value="TreeGrafter"/>
</dbReference>
<accession>A0A6P3FDE3</accession>
<dbReference type="OrthoDB" id="205198at2759"/>